<dbReference type="Pfam" id="PF13467">
    <property type="entry name" value="RHH_4"/>
    <property type="match status" value="1"/>
</dbReference>
<sequence length="127" mass="14058">MCQLFVGADTGLWENQTRSMRIDGMATSVRLEEFYWQVLTEIGARDGLSVGQLVTRLFLETTEAGHDPDNFASFLRVCCGRYLALQLTGDIPTDKDADIASLDASSILAKERLSRQDAKDQPLNKAS</sequence>
<feature type="domain" description="Ribbon-helix-helix" evidence="1">
    <location>
        <begin position="16"/>
        <end position="83"/>
    </location>
</feature>
<gene>
    <name evidence="2" type="ORF">GCM10007879_30540</name>
</gene>
<dbReference type="Proteomes" id="UP001161405">
    <property type="component" value="Unassembled WGS sequence"/>
</dbReference>
<evidence type="ECO:0000313" key="3">
    <source>
        <dbReference type="Proteomes" id="UP001161405"/>
    </source>
</evidence>
<proteinExistence type="predicted"/>
<protein>
    <recommendedName>
        <fullName evidence="1">Ribbon-helix-helix domain-containing protein</fullName>
    </recommendedName>
</protein>
<organism evidence="2 3">
    <name type="scientific">Maritalea porphyrae</name>
    <dbReference type="NCBI Taxonomy" id="880732"/>
    <lineage>
        <taxon>Bacteria</taxon>
        <taxon>Pseudomonadati</taxon>
        <taxon>Pseudomonadota</taxon>
        <taxon>Alphaproteobacteria</taxon>
        <taxon>Hyphomicrobiales</taxon>
        <taxon>Devosiaceae</taxon>
        <taxon>Maritalea</taxon>
    </lineage>
</organism>
<reference evidence="2" key="1">
    <citation type="journal article" date="2014" name="Int. J. Syst. Evol. Microbiol.">
        <title>Complete genome of a new Firmicutes species belonging to the dominant human colonic microbiota ('Ruminococcus bicirculans') reveals two chromosomes and a selective capacity to utilize plant glucans.</title>
        <authorList>
            <consortium name="NISC Comparative Sequencing Program"/>
            <person name="Wegmann U."/>
            <person name="Louis P."/>
            <person name="Goesmann A."/>
            <person name="Henrissat B."/>
            <person name="Duncan S.H."/>
            <person name="Flint H.J."/>
        </authorList>
    </citation>
    <scope>NUCLEOTIDE SEQUENCE</scope>
    <source>
        <strain evidence="2">NBRC 107169</strain>
    </source>
</reference>
<evidence type="ECO:0000313" key="2">
    <source>
        <dbReference type="EMBL" id="GLQ18805.1"/>
    </source>
</evidence>
<evidence type="ECO:0000259" key="1">
    <source>
        <dbReference type="Pfam" id="PF13467"/>
    </source>
</evidence>
<dbReference type="EMBL" id="BSNI01000002">
    <property type="protein sequence ID" value="GLQ18805.1"/>
    <property type="molecule type" value="Genomic_DNA"/>
</dbReference>
<dbReference type="RefSeq" id="WP_284365886.1">
    <property type="nucleotide sequence ID" value="NZ_BSNI01000002.1"/>
</dbReference>
<keyword evidence="3" id="KW-1185">Reference proteome</keyword>
<dbReference type="Gene3D" id="1.10.3990.20">
    <property type="entry name" value="protein bp1543"/>
    <property type="match status" value="1"/>
</dbReference>
<reference evidence="2" key="2">
    <citation type="submission" date="2023-01" db="EMBL/GenBank/DDBJ databases">
        <title>Draft genome sequence of Maritalea porphyrae strain NBRC 107169.</title>
        <authorList>
            <person name="Sun Q."/>
            <person name="Mori K."/>
        </authorList>
    </citation>
    <scope>NUCLEOTIDE SEQUENCE</scope>
    <source>
        <strain evidence="2">NBRC 107169</strain>
    </source>
</reference>
<accession>A0ABQ5UVQ3</accession>
<dbReference type="InterPro" id="IPR038268">
    <property type="entry name" value="RHH_sf"/>
</dbReference>
<comment type="caution">
    <text evidence="2">The sequence shown here is derived from an EMBL/GenBank/DDBJ whole genome shotgun (WGS) entry which is preliminary data.</text>
</comment>
<name>A0ABQ5UVQ3_9HYPH</name>
<dbReference type="InterPro" id="IPR027373">
    <property type="entry name" value="RHH_dom"/>
</dbReference>